<organism evidence="2 3">
    <name type="scientific">Splendidivirga corallicola</name>
    <dbReference type="NCBI Taxonomy" id="3051826"/>
    <lineage>
        <taxon>Bacteria</taxon>
        <taxon>Pseudomonadati</taxon>
        <taxon>Bacteroidota</taxon>
        <taxon>Cytophagia</taxon>
        <taxon>Cytophagales</taxon>
        <taxon>Splendidivirgaceae</taxon>
        <taxon>Splendidivirga</taxon>
    </lineage>
</organism>
<dbReference type="Gene3D" id="3.60.21.10">
    <property type="match status" value="1"/>
</dbReference>
<dbReference type="InterPro" id="IPR006311">
    <property type="entry name" value="TAT_signal"/>
</dbReference>
<dbReference type="PANTHER" id="PTHR43143:SF1">
    <property type="entry name" value="SERINE_THREONINE-PROTEIN PHOSPHATASE CPPED1"/>
    <property type="match status" value="1"/>
</dbReference>
<keyword evidence="3" id="KW-1185">Reference proteome</keyword>
<evidence type="ECO:0000313" key="2">
    <source>
        <dbReference type="EMBL" id="MDN5201057.1"/>
    </source>
</evidence>
<reference evidence="2" key="1">
    <citation type="submission" date="2023-06" db="EMBL/GenBank/DDBJ databases">
        <title>Genomic of Parafulvivirga corallium.</title>
        <authorList>
            <person name="Wang G."/>
        </authorList>
    </citation>
    <scope>NUCLEOTIDE SEQUENCE</scope>
    <source>
        <strain evidence="2">BMA10</strain>
    </source>
</reference>
<dbReference type="Proteomes" id="UP001172082">
    <property type="component" value="Unassembled WGS sequence"/>
</dbReference>
<dbReference type="SUPFAM" id="SSF56300">
    <property type="entry name" value="Metallo-dependent phosphatases"/>
    <property type="match status" value="1"/>
</dbReference>
<gene>
    <name evidence="2" type="ORF">QQ008_06785</name>
</gene>
<evidence type="ECO:0000313" key="3">
    <source>
        <dbReference type="Proteomes" id="UP001172082"/>
    </source>
</evidence>
<dbReference type="InterPro" id="IPR051918">
    <property type="entry name" value="STPP_CPPED1"/>
</dbReference>
<dbReference type="Pfam" id="PF00149">
    <property type="entry name" value="Metallophos"/>
    <property type="match status" value="1"/>
</dbReference>
<proteinExistence type="predicted"/>
<dbReference type="RefSeq" id="WP_346751085.1">
    <property type="nucleotide sequence ID" value="NZ_JAUJEA010000002.1"/>
</dbReference>
<evidence type="ECO:0000259" key="1">
    <source>
        <dbReference type="Pfam" id="PF00149"/>
    </source>
</evidence>
<protein>
    <submittedName>
        <fullName evidence="2">Metallophosphoesterase</fullName>
    </submittedName>
</protein>
<comment type="caution">
    <text evidence="2">The sequence shown here is derived from an EMBL/GenBank/DDBJ whole genome shotgun (WGS) entry which is preliminary data.</text>
</comment>
<sequence>MNRKNKLFGRRTLIKRIGMVAGGAMMSPIVMKTSLANSKKKSKKVLSIAHITDVHIRPEHDAPNRFSKCLADIKRHKIDFFLNGGDTIYAADYDHITRERVTEQWKIWKKLRATFSEYEVHSCLGNHDMWWAAPNKEDAMYGKSFAVKQLGTPGRYYSFDKEGWHFIILDSNNKNAGSLDAEQREWLEGDLDKLPQESNVMILSHYPILGVCTIIDGGNHTDSAYISNLFYAHKDKKITCLSGHVHLLDQAVYNDVHYFCNGAMSGFWWEDGNEKSAFKYWYRETPPGYAILDLFEDGSVINTYYPHPY</sequence>
<dbReference type="InterPro" id="IPR029052">
    <property type="entry name" value="Metallo-depent_PP-like"/>
</dbReference>
<feature type="domain" description="Calcineurin-like phosphoesterase" evidence="1">
    <location>
        <begin position="47"/>
        <end position="246"/>
    </location>
</feature>
<dbReference type="PROSITE" id="PS51318">
    <property type="entry name" value="TAT"/>
    <property type="match status" value="1"/>
</dbReference>
<dbReference type="EMBL" id="JAUJEA010000002">
    <property type="protein sequence ID" value="MDN5201057.1"/>
    <property type="molecule type" value="Genomic_DNA"/>
</dbReference>
<dbReference type="PANTHER" id="PTHR43143">
    <property type="entry name" value="METALLOPHOSPHOESTERASE, CALCINEURIN SUPERFAMILY"/>
    <property type="match status" value="1"/>
</dbReference>
<dbReference type="InterPro" id="IPR004843">
    <property type="entry name" value="Calcineurin-like_PHP"/>
</dbReference>
<name>A0ABT8KK19_9BACT</name>
<accession>A0ABT8KK19</accession>